<dbReference type="PROSITE" id="PS50005">
    <property type="entry name" value="TPR"/>
    <property type="match status" value="1"/>
</dbReference>
<dbReference type="Gene3D" id="1.25.40.10">
    <property type="entry name" value="Tetratricopeptide repeat domain"/>
    <property type="match status" value="1"/>
</dbReference>
<accession>A0A5C1A540</accession>
<dbReference type="SMART" id="SM00028">
    <property type="entry name" value="TPR"/>
    <property type="match status" value="2"/>
</dbReference>
<proteinExistence type="predicted"/>
<dbReference type="InterPro" id="IPR007457">
    <property type="entry name" value="Fe_traffick_prot_YggX"/>
</dbReference>
<keyword evidence="1" id="KW-0802">TPR repeat</keyword>
<name>A0A5C1A540_9BACT</name>
<dbReference type="SUPFAM" id="SSF111148">
    <property type="entry name" value="YggX-like"/>
    <property type="match status" value="1"/>
</dbReference>
<sequence length="204" mass="22781">MSQLQDRIAQFRKMATDDPDNELGHFRLGQLLADDGQPAEAAKSFARTLELSPQFSKVYQLLAECHVKLNDNEKAVEALTTGYKIADERGDKMPRDAMAKMLTELGAPIPKIEAAAAVDEGPDTGFRCERPGCAAGRRARQLPKPPVPDAIGQEIYAKICADCWTGWFKDYSIKVINELRLDLSSEFGQAEYDKYMREYLGFEA</sequence>
<dbReference type="Proteomes" id="UP000324974">
    <property type="component" value="Chromosome"/>
</dbReference>
<dbReference type="Pfam" id="PF04362">
    <property type="entry name" value="Iron_traffic"/>
    <property type="match status" value="1"/>
</dbReference>
<keyword evidence="3" id="KW-1185">Reference proteome</keyword>
<dbReference type="SUPFAM" id="SSF48452">
    <property type="entry name" value="TPR-like"/>
    <property type="match status" value="1"/>
</dbReference>
<dbReference type="RefSeq" id="WP_149109146.1">
    <property type="nucleotide sequence ID" value="NZ_CP042425.1"/>
</dbReference>
<dbReference type="Gene3D" id="1.10.3880.10">
    <property type="entry name" value="Fe(II) trafficking protein YggX"/>
    <property type="match status" value="1"/>
</dbReference>
<dbReference type="InterPro" id="IPR019734">
    <property type="entry name" value="TPR_rpt"/>
</dbReference>
<evidence type="ECO:0000256" key="1">
    <source>
        <dbReference type="PROSITE-ProRule" id="PRU00339"/>
    </source>
</evidence>
<dbReference type="OrthoDB" id="9804318at2"/>
<dbReference type="InterPro" id="IPR036766">
    <property type="entry name" value="Fe_traffick_prot_YggX_sf"/>
</dbReference>
<organism evidence="2 3">
    <name type="scientific">Limnoglobus roseus</name>
    <dbReference type="NCBI Taxonomy" id="2598579"/>
    <lineage>
        <taxon>Bacteria</taxon>
        <taxon>Pseudomonadati</taxon>
        <taxon>Planctomycetota</taxon>
        <taxon>Planctomycetia</taxon>
        <taxon>Gemmatales</taxon>
        <taxon>Gemmataceae</taxon>
        <taxon>Limnoglobus</taxon>
    </lineage>
</organism>
<evidence type="ECO:0000313" key="2">
    <source>
        <dbReference type="EMBL" id="QEL14239.1"/>
    </source>
</evidence>
<dbReference type="GO" id="GO:0005506">
    <property type="term" value="F:iron ion binding"/>
    <property type="evidence" value="ECO:0007669"/>
    <property type="project" value="InterPro"/>
</dbReference>
<feature type="repeat" description="TPR" evidence="1">
    <location>
        <begin position="22"/>
        <end position="55"/>
    </location>
</feature>
<reference evidence="3" key="1">
    <citation type="submission" date="2019-08" db="EMBL/GenBank/DDBJ databases">
        <title>Limnoglobus roseus gen. nov., sp. nov., a novel freshwater planctomycete with a giant genome from the family Gemmataceae.</title>
        <authorList>
            <person name="Kulichevskaya I.S."/>
            <person name="Naumoff D.G."/>
            <person name="Miroshnikov K."/>
            <person name="Ivanova A."/>
            <person name="Philippov D.A."/>
            <person name="Hakobyan A."/>
            <person name="Rijpstra I.C."/>
            <person name="Sinninghe Damste J.S."/>
            <person name="Liesack W."/>
            <person name="Dedysh S.N."/>
        </authorList>
    </citation>
    <scope>NUCLEOTIDE SEQUENCE [LARGE SCALE GENOMIC DNA]</scope>
    <source>
        <strain evidence="3">PX52</strain>
    </source>
</reference>
<dbReference type="Pfam" id="PF14559">
    <property type="entry name" value="TPR_19"/>
    <property type="match status" value="1"/>
</dbReference>
<gene>
    <name evidence="2" type="ORF">PX52LOC_01109</name>
</gene>
<dbReference type="KEGG" id="lrs:PX52LOC_01109"/>
<dbReference type="AlphaFoldDB" id="A0A5C1A540"/>
<dbReference type="EMBL" id="CP042425">
    <property type="protein sequence ID" value="QEL14239.1"/>
    <property type="molecule type" value="Genomic_DNA"/>
</dbReference>
<protein>
    <submittedName>
        <fullName evidence="2">Tetratricopeptide repeat protein</fullName>
    </submittedName>
</protein>
<evidence type="ECO:0000313" key="3">
    <source>
        <dbReference type="Proteomes" id="UP000324974"/>
    </source>
</evidence>
<dbReference type="InterPro" id="IPR011990">
    <property type="entry name" value="TPR-like_helical_dom_sf"/>
</dbReference>